<reference evidence="2" key="1">
    <citation type="submission" date="2022-10" db="EMBL/GenBank/DDBJ databases">
        <title>Complete genome sequence of Schlegelella aquatica LMG 23380.</title>
        <authorList>
            <person name="Musilova J."/>
            <person name="Kourilova X."/>
            <person name="Bezdicek M."/>
            <person name="Hermankova K."/>
            <person name="Obruca S."/>
            <person name="Sedlar K."/>
        </authorList>
    </citation>
    <scope>NUCLEOTIDE SEQUENCE</scope>
    <source>
        <strain evidence="2">LMG 23380</strain>
    </source>
</reference>
<evidence type="ECO:0000313" key="3">
    <source>
        <dbReference type="Proteomes" id="UP001163266"/>
    </source>
</evidence>
<dbReference type="Proteomes" id="UP001163266">
    <property type="component" value="Chromosome"/>
</dbReference>
<proteinExistence type="predicted"/>
<keyword evidence="3" id="KW-1185">Reference proteome</keyword>
<organism evidence="2 3">
    <name type="scientific">Caldimonas aquatica</name>
    <dbReference type="NCBI Taxonomy" id="376175"/>
    <lineage>
        <taxon>Bacteria</taxon>
        <taxon>Pseudomonadati</taxon>
        <taxon>Pseudomonadota</taxon>
        <taxon>Betaproteobacteria</taxon>
        <taxon>Burkholderiales</taxon>
        <taxon>Sphaerotilaceae</taxon>
        <taxon>Caldimonas</taxon>
    </lineage>
</organism>
<feature type="region of interest" description="Disordered" evidence="1">
    <location>
        <begin position="145"/>
        <end position="164"/>
    </location>
</feature>
<dbReference type="EMBL" id="CP110257">
    <property type="protein sequence ID" value="UZD55828.1"/>
    <property type="molecule type" value="Genomic_DNA"/>
</dbReference>
<evidence type="ECO:0000313" key="2">
    <source>
        <dbReference type="EMBL" id="UZD55828.1"/>
    </source>
</evidence>
<name>A0ABY6MUY3_9BURK</name>
<dbReference type="RefSeq" id="WP_264893581.1">
    <property type="nucleotide sequence ID" value="NZ_CP110257.1"/>
</dbReference>
<sequence length="164" mass="18444">MERISSTAATLKVDWESGIGRVEVETAFAQAPAGLRRDALRDWTDELDTLLELAVSELEPHRRTEELRLQRERNLRRRLMCERLEGQTIVMAEPLVNGDVMLHLANGEAVVLYAYEEDVKLEHVNPVRARRHAEQAGLGDYYVREDAPHTASGGSQPPAPSFAD</sequence>
<accession>A0ABY6MUY3</accession>
<protein>
    <submittedName>
        <fullName evidence="2">Uncharacterized protein</fullName>
    </submittedName>
</protein>
<evidence type="ECO:0000256" key="1">
    <source>
        <dbReference type="SAM" id="MobiDB-lite"/>
    </source>
</evidence>
<gene>
    <name evidence="2" type="ORF">OMP39_04405</name>
</gene>